<protein>
    <submittedName>
        <fullName evidence="10">C2h2 transcription factor</fullName>
    </submittedName>
</protein>
<feature type="compositionally biased region" description="Polar residues" evidence="8">
    <location>
        <begin position="401"/>
        <end position="414"/>
    </location>
</feature>
<feature type="domain" description="C2H2-type" evidence="9">
    <location>
        <begin position="224"/>
        <end position="251"/>
    </location>
</feature>
<feature type="region of interest" description="Disordered" evidence="8">
    <location>
        <begin position="891"/>
        <end position="935"/>
    </location>
</feature>
<dbReference type="Proteomes" id="UP000324767">
    <property type="component" value="Unassembled WGS sequence"/>
</dbReference>
<dbReference type="PANTHER" id="PTHR40626:SF12">
    <property type="entry name" value="RFEC"/>
    <property type="match status" value="1"/>
</dbReference>
<keyword evidence="3" id="KW-0677">Repeat</keyword>
<dbReference type="EMBL" id="VXIT01000002">
    <property type="protein sequence ID" value="KAA6415227.1"/>
    <property type="molecule type" value="Genomic_DNA"/>
</dbReference>
<dbReference type="PROSITE" id="PS50157">
    <property type="entry name" value="ZINC_FINGER_C2H2_2"/>
    <property type="match status" value="1"/>
</dbReference>
<dbReference type="PANTHER" id="PTHR40626">
    <property type="entry name" value="MIP31509P"/>
    <property type="match status" value="1"/>
</dbReference>
<dbReference type="SUPFAM" id="SSF57667">
    <property type="entry name" value="beta-beta-alpha zinc fingers"/>
    <property type="match status" value="1"/>
</dbReference>
<evidence type="ECO:0000256" key="8">
    <source>
        <dbReference type="SAM" id="MobiDB-lite"/>
    </source>
</evidence>
<keyword evidence="4 7" id="KW-0863">Zinc-finger</keyword>
<reference evidence="10 11" key="1">
    <citation type="submission" date="2019-09" db="EMBL/GenBank/DDBJ databases">
        <title>The hologenome of the rock-dwelling lichen Lasallia pustulata.</title>
        <authorList>
            <person name="Greshake Tzovaras B."/>
            <person name="Segers F."/>
            <person name="Bicker A."/>
            <person name="Dal Grande F."/>
            <person name="Otte J."/>
            <person name="Hankeln T."/>
            <person name="Schmitt I."/>
            <person name="Ebersberger I."/>
        </authorList>
    </citation>
    <scope>NUCLEOTIDE SEQUENCE [LARGE SCALE GENOMIC DNA]</scope>
    <source>
        <strain evidence="10">A1-1</strain>
    </source>
</reference>
<dbReference type="GO" id="GO:0008270">
    <property type="term" value="F:zinc ion binding"/>
    <property type="evidence" value="ECO:0007669"/>
    <property type="project" value="UniProtKB-KW"/>
</dbReference>
<evidence type="ECO:0000256" key="4">
    <source>
        <dbReference type="ARBA" id="ARBA00022771"/>
    </source>
</evidence>
<evidence type="ECO:0000259" key="9">
    <source>
        <dbReference type="PROSITE" id="PS50157"/>
    </source>
</evidence>
<dbReference type="GO" id="GO:0000981">
    <property type="term" value="F:DNA-binding transcription factor activity, RNA polymerase II-specific"/>
    <property type="evidence" value="ECO:0007669"/>
    <property type="project" value="InterPro"/>
</dbReference>
<name>A0A5M8Q0P1_9LECA</name>
<feature type="region of interest" description="Disordered" evidence="8">
    <location>
        <begin position="277"/>
        <end position="474"/>
    </location>
</feature>
<keyword evidence="2" id="KW-0479">Metal-binding</keyword>
<gene>
    <name evidence="10" type="ORF">FRX48_01980</name>
</gene>
<dbReference type="InterPro" id="IPR007219">
    <property type="entry name" value="XnlR_reg_dom"/>
</dbReference>
<comment type="subcellular location">
    <subcellularLocation>
        <location evidence="1">Nucleus</location>
    </subcellularLocation>
</comment>
<evidence type="ECO:0000256" key="5">
    <source>
        <dbReference type="ARBA" id="ARBA00022833"/>
    </source>
</evidence>
<sequence length="1077" mass="118225">MDTPFADSTTFYQTNSRQSLAPLSSLEPYQLHQSGLAVPHTLPPLQPQHVAALSPAHDLFGQSRQSPRSSQPSNVPSSSTLMGSYAHYAPQASTRYNGSQPSYIQPVQSYHTSQTYIPQFSNAPSYQHNVATVPPQSRLPDLRPMPAGGLHQPSMMSSSYAQAQHLPPPSSIAEQEVQPTHVVGSQGRRGILPSAAGRPPAVAGEGTASAKSAVIPTKDADGKFPCPHCIKTYLHAKHLKRHLLRHTGDRPYMCILCKDTFSRSDILKRHFQKCSLRRGNPTGASHLSHSLAHVKKSQAGANKDSTPQAGGPDLLGESQASENFGMPTLSNVYGDHNARLPLQSNYPESDQSLSDPASRANSIKRPSSAGGRNRRSLTGPGPAGFNRNSFTYKQEELSPGPHSNNADSTPLTLSTDRKPNQHPGHGPNQSQFGFDSHADGTMRDATASQPYTRGSSSQMQSSSQSHGNDFDWPAIFQPGAQDAYINMFSSNMADQQQAVKPEQGLMSHPFANPNDNPQEGMLNGIYGTTSSSATGGGYEASPAWNLDLQDTDPLQNKTNLVIAFCFPRNSDFSPAEQAEARTLKQYLTAENLNHFAELFLNFQGHWPLLHMPTFDFLRAYDGLVLAMVCIGAVYSDRMSVPQVQALMRRAKIAVERNTHIFGDDGGERYSTTSGNINVEELQALVLLQISSTWHGDPAQRKAARQEFAKFATFARRSGLIRPTEPGSPVYSSYHQATLPDHMSVSNWDWRAWLEQEKRSRLMFSLFLLDAALVIYFNCQPQLDAFEIRLPLPADDAAWEGPTAVDCADALGLNGSAAQSKNITGSRRLKQPEMHKALKALLHATYDFQRRTTNVYSKFILIHALHVQIWNVQRQLLQGNVVSGLHDIGCPSSGTSTPISQNDWITTDGSSGHTSNSNSGQATPTDSCGPQSPGTHQILKATTSALSKWKKTWDEDMAIQYPPIPSAIKRFGFCRDGVHFFWLARAFLRNNRGADWQAAPDSRFSQVISWLKQVRKWVASDNAQRGEEIGSVGDIDESYGVENLTLDMKLLFKPFNQQFDSPLSDLQANNNSNNSIIM</sequence>
<evidence type="ECO:0000256" key="3">
    <source>
        <dbReference type="ARBA" id="ARBA00022737"/>
    </source>
</evidence>
<dbReference type="GO" id="GO:0000785">
    <property type="term" value="C:chromatin"/>
    <property type="evidence" value="ECO:0007669"/>
    <property type="project" value="TreeGrafter"/>
</dbReference>
<proteinExistence type="predicted"/>
<dbReference type="InterPro" id="IPR036236">
    <property type="entry name" value="Znf_C2H2_sf"/>
</dbReference>
<dbReference type="PROSITE" id="PS00028">
    <property type="entry name" value="ZINC_FINGER_C2H2_1"/>
    <property type="match status" value="1"/>
</dbReference>
<dbReference type="InterPro" id="IPR051059">
    <property type="entry name" value="VerF-like"/>
</dbReference>
<dbReference type="CDD" id="cd12148">
    <property type="entry name" value="fungal_TF_MHR"/>
    <property type="match status" value="1"/>
</dbReference>
<feature type="compositionally biased region" description="Low complexity" evidence="8">
    <location>
        <begin position="62"/>
        <end position="79"/>
    </location>
</feature>
<dbReference type="OrthoDB" id="9439903at2759"/>
<feature type="compositionally biased region" description="Polar residues" evidence="8">
    <location>
        <begin position="920"/>
        <end position="935"/>
    </location>
</feature>
<dbReference type="Pfam" id="PF04082">
    <property type="entry name" value="Fungal_trans"/>
    <property type="match status" value="1"/>
</dbReference>
<evidence type="ECO:0000313" key="10">
    <source>
        <dbReference type="EMBL" id="KAA6415227.1"/>
    </source>
</evidence>
<comment type="caution">
    <text evidence="10">The sequence shown here is derived from an EMBL/GenBank/DDBJ whole genome shotgun (WGS) entry which is preliminary data.</text>
</comment>
<feature type="compositionally biased region" description="Polar residues" evidence="8">
    <location>
        <begin position="342"/>
        <end position="365"/>
    </location>
</feature>
<feature type="compositionally biased region" description="Polar residues" evidence="8">
    <location>
        <begin position="891"/>
        <end position="904"/>
    </location>
</feature>
<evidence type="ECO:0000256" key="2">
    <source>
        <dbReference type="ARBA" id="ARBA00022723"/>
    </source>
</evidence>
<organism evidence="10 11">
    <name type="scientific">Lasallia pustulata</name>
    <dbReference type="NCBI Taxonomy" id="136370"/>
    <lineage>
        <taxon>Eukaryota</taxon>
        <taxon>Fungi</taxon>
        <taxon>Dikarya</taxon>
        <taxon>Ascomycota</taxon>
        <taxon>Pezizomycotina</taxon>
        <taxon>Lecanoromycetes</taxon>
        <taxon>OSLEUM clade</taxon>
        <taxon>Umbilicariomycetidae</taxon>
        <taxon>Umbilicariales</taxon>
        <taxon>Umbilicariaceae</taxon>
        <taxon>Lasallia</taxon>
    </lineage>
</organism>
<dbReference type="GO" id="GO:0005634">
    <property type="term" value="C:nucleus"/>
    <property type="evidence" value="ECO:0007669"/>
    <property type="project" value="UniProtKB-SubCell"/>
</dbReference>
<dbReference type="SMART" id="SM00355">
    <property type="entry name" value="ZnF_C2H2"/>
    <property type="match status" value="2"/>
</dbReference>
<evidence type="ECO:0000313" key="11">
    <source>
        <dbReference type="Proteomes" id="UP000324767"/>
    </source>
</evidence>
<evidence type="ECO:0000256" key="6">
    <source>
        <dbReference type="ARBA" id="ARBA00023242"/>
    </source>
</evidence>
<feature type="compositionally biased region" description="Low complexity" evidence="8">
    <location>
        <begin position="905"/>
        <end position="919"/>
    </location>
</feature>
<feature type="region of interest" description="Disordered" evidence="8">
    <location>
        <begin position="60"/>
        <end position="82"/>
    </location>
</feature>
<dbReference type="AlphaFoldDB" id="A0A5M8Q0P1"/>
<keyword evidence="5" id="KW-0862">Zinc</keyword>
<accession>A0A5M8Q0P1</accession>
<dbReference type="Gene3D" id="3.30.160.60">
    <property type="entry name" value="Classic Zinc Finger"/>
    <property type="match status" value="2"/>
</dbReference>
<feature type="compositionally biased region" description="Low complexity" evidence="8">
    <location>
        <begin position="455"/>
        <end position="465"/>
    </location>
</feature>
<keyword evidence="6" id="KW-0539">Nucleus</keyword>
<evidence type="ECO:0000256" key="7">
    <source>
        <dbReference type="PROSITE-ProRule" id="PRU00042"/>
    </source>
</evidence>
<dbReference type="GO" id="GO:0006351">
    <property type="term" value="P:DNA-templated transcription"/>
    <property type="evidence" value="ECO:0007669"/>
    <property type="project" value="InterPro"/>
</dbReference>
<dbReference type="GO" id="GO:0000978">
    <property type="term" value="F:RNA polymerase II cis-regulatory region sequence-specific DNA binding"/>
    <property type="evidence" value="ECO:0007669"/>
    <property type="project" value="InterPro"/>
</dbReference>
<dbReference type="InterPro" id="IPR013087">
    <property type="entry name" value="Znf_C2H2_type"/>
</dbReference>
<feature type="compositionally biased region" description="Polar residues" evidence="8">
    <location>
        <begin position="299"/>
        <end position="308"/>
    </location>
</feature>
<evidence type="ECO:0000256" key="1">
    <source>
        <dbReference type="ARBA" id="ARBA00004123"/>
    </source>
</evidence>